<accession>A0ABW1K1W1</accession>
<keyword evidence="5" id="KW-1185">Reference proteome</keyword>
<dbReference type="Pfam" id="PF00823">
    <property type="entry name" value="PPE"/>
    <property type="match status" value="1"/>
</dbReference>
<evidence type="ECO:0000313" key="4">
    <source>
        <dbReference type="EMBL" id="MFC6014483.1"/>
    </source>
</evidence>
<evidence type="ECO:0000259" key="3">
    <source>
        <dbReference type="Pfam" id="PF00823"/>
    </source>
</evidence>
<feature type="compositionally biased region" description="Gly residues" evidence="2">
    <location>
        <begin position="251"/>
        <end position="274"/>
    </location>
</feature>
<proteinExistence type="inferred from homology"/>
<sequence>MGWSWQETVGLIPIAGTYLAGGIGGHRESHEAATERGRLGDGASNQWSPDRSIINNEYQRLGADFTGTVAGRVVEPEGFGSWPHWKIYAYLNGAEGEPGVSAADINAGADAWRRLTTTVDDLVTTYDATISRVIGEMWSGQAANAAVDGVREYATQAKQLPVAFQLVANGIDLMEGYLAQAKMAIPEPEELNTWDHLAAMIPGNGLLKGDRHQYNEAEAAAQQIMTTLYSPGSVQVDGQTPVLPVAKNTFGGLGDGDPNGGSPGTNPQGNGGSPGAPTNPATTTDPTATNPAAGEPESVDPSAQNPADTDPDTDTDTDDTTPSATTPETTPTTPAGTPTGGAPGSGAPGTGGPGSGSPSGGAPGAGAPGAGSPVAGAVQPGTPGAGVAGGAGNSAAAARGANSGMRGMPGMMGGGGGRGQGGDDETERKTPDYLIHERESELIGNLPPVLPPGGVIG</sequence>
<feature type="region of interest" description="Disordered" evidence="2">
    <location>
        <begin position="245"/>
        <end position="457"/>
    </location>
</feature>
<feature type="compositionally biased region" description="Low complexity" evidence="2">
    <location>
        <begin position="275"/>
        <end position="294"/>
    </location>
</feature>
<dbReference type="Proteomes" id="UP001596223">
    <property type="component" value="Unassembled WGS sequence"/>
</dbReference>
<comment type="similarity">
    <text evidence="1">Belongs to the mycobacterial PPE family.</text>
</comment>
<feature type="compositionally biased region" description="Low complexity" evidence="2">
    <location>
        <begin position="320"/>
        <end position="337"/>
    </location>
</feature>
<feature type="compositionally biased region" description="Basic and acidic residues" evidence="2">
    <location>
        <begin position="29"/>
        <end position="39"/>
    </location>
</feature>
<comment type="caution">
    <text evidence="4">The sequence shown here is derived from an EMBL/GenBank/DDBJ whole genome shotgun (WGS) entry which is preliminary data.</text>
</comment>
<dbReference type="SUPFAM" id="SSF140459">
    <property type="entry name" value="PE/PPE dimer-like"/>
    <property type="match status" value="1"/>
</dbReference>
<feature type="compositionally biased region" description="Gly residues" evidence="2">
    <location>
        <begin position="410"/>
        <end position="420"/>
    </location>
</feature>
<feature type="compositionally biased region" description="Gly residues" evidence="2">
    <location>
        <begin position="383"/>
        <end position="392"/>
    </location>
</feature>
<feature type="domain" description="PPE" evidence="3">
    <location>
        <begin position="98"/>
        <end position="193"/>
    </location>
</feature>
<protein>
    <recommendedName>
        <fullName evidence="3">PPE domain-containing protein</fullName>
    </recommendedName>
</protein>
<feature type="compositionally biased region" description="Gly residues" evidence="2">
    <location>
        <begin position="338"/>
        <end position="369"/>
    </location>
</feature>
<dbReference type="EMBL" id="JBHSQN010000017">
    <property type="protein sequence ID" value="MFC6014483.1"/>
    <property type="molecule type" value="Genomic_DNA"/>
</dbReference>
<dbReference type="Gene3D" id="1.20.1260.20">
    <property type="entry name" value="PPE superfamily"/>
    <property type="match status" value="1"/>
</dbReference>
<feature type="compositionally biased region" description="Low complexity" evidence="2">
    <location>
        <begin position="370"/>
        <end position="382"/>
    </location>
</feature>
<dbReference type="RefSeq" id="WP_378609824.1">
    <property type="nucleotide sequence ID" value="NZ_JBHSQN010000017.1"/>
</dbReference>
<feature type="region of interest" description="Disordered" evidence="2">
    <location>
        <begin position="29"/>
        <end position="48"/>
    </location>
</feature>
<feature type="compositionally biased region" description="Acidic residues" evidence="2">
    <location>
        <begin position="309"/>
        <end position="319"/>
    </location>
</feature>
<name>A0ABW1K1W1_9NOCA</name>
<evidence type="ECO:0000256" key="1">
    <source>
        <dbReference type="ARBA" id="ARBA00010652"/>
    </source>
</evidence>
<reference evidence="5" key="1">
    <citation type="journal article" date="2019" name="Int. J. Syst. Evol. Microbiol.">
        <title>The Global Catalogue of Microorganisms (GCM) 10K type strain sequencing project: providing services to taxonomists for standard genome sequencing and annotation.</title>
        <authorList>
            <consortium name="The Broad Institute Genomics Platform"/>
            <consortium name="The Broad Institute Genome Sequencing Center for Infectious Disease"/>
            <person name="Wu L."/>
            <person name="Ma J."/>
        </authorList>
    </citation>
    <scope>NUCLEOTIDE SEQUENCE [LARGE SCALE GENOMIC DNA]</scope>
    <source>
        <strain evidence="5">CCUG 36956</strain>
    </source>
</reference>
<feature type="compositionally biased region" description="Basic and acidic residues" evidence="2">
    <location>
        <begin position="426"/>
        <end position="441"/>
    </location>
</feature>
<evidence type="ECO:0000313" key="5">
    <source>
        <dbReference type="Proteomes" id="UP001596223"/>
    </source>
</evidence>
<feature type="compositionally biased region" description="Low complexity" evidence="2">
    <location>
        <begin position="393"/>
        <end position="409"/>
    </location>
</feature>
<organism evidence="4 5">
    <name type="scientific">Nocardia lasii</name>
    <dbReference type="NCBI Taxonomy" id="1616107"/>
    <lineage>
        <taxon>Bacteria</taxon>
        <taxon>Bacillati</taxon>
        <taxon>Actinomycetota</taxon>
        <taxon>Actinomycetes</taxon>
        <taxon>Mycobacteriales</taxon>
        <taxon>Nocardiaceae</taxon>
        <taxon>Nocardia</taxon>
    </lineage>
</organism>
<dbReference type="InterPro" id="IPR038332">
    <property type="entry name" value="PPE_sf"/>
</dbReference>
<gene>
    <name evidence="4" type="ORF">ACFP3H_25805</name>
</gene>
<dbReference type="InterPro" id="IPR000030">
    <property type="entry name" value="PPE_dom"/>
</dbReference>
<evidence type="ECO:0000256" key="2">
    <source>
        <dbReference type="SAM" id="MobiDB-lite"/>
    </source>
</evidence>